<reference evidence="1" key="1">
    <citation type="submission" date="2020-10" db="EMBL/GenBank/DDBJ databases">
        <authorList>
            <person name="Gilroy R."/>
        </authorList>
    </citation>
    <scope>NUCLEOTIDE SEQUENCE</scope>
    <source>
        <strain evidence="1">ChiSxjej1B13-7958</strain>
    </source>
</reference>
<dbReference type="EMBL" id="DVGZ01000090">
    <property type="protein sequence ID" value="HIR47647.1"/>
    <property type="molecule type" value="Genomic_DNA"/>
</dbReference>
<evidence type="ECO:0000313" key="2">
    <source>
        <dbReference type="Proteomes" id="UP000824242"/>
    </source>
</evidence>
<protein>
    <submittedName>
        <fullName evidence="1">YcxB family protein</fullName>
    </submittedName>
</protein>
<gene>
    <name evidence="1" type="ORF">IAB89_08350</name>
</gene>
<reference evidence="1" key="2">
    <citation type="journal article" date="2021" name="PeerJ">
        <title>Extensive microbial diversity within the chicken gut microbiome revealed by metagenomics and culture.</title>
        <authorList>
            <person name="Gilroy R."/>
            <person name="Ravi A."/>
            <person name="Getino M."/>
            <person name="Pursley I."/>
            <person name="Horton D.L."/>
            <person name="Alikhan N.F."/>
            <person name="Baker D."/>
            <person name="Gharbi K."/>
            <person name="Hall N."/>
            <person name="Watson M."/>
            <person name="Adriaenssens E.M."/>
            <person name="Foster-Nyarko E."/>
            <person name="Jarju S."/>
            <person name="Secka A."/>
            <person name="Antonio M."/>
            <person name="Oren A."/>
            <person name="Chaudhuri R.R."/>
            <person name="La Ragione R."/>
            <person name="Hildebrand F."/>
            <person name="Pallen M.J."/>
        </authorList>
    </citation>
    <scope>NUCLEOTIDE SEQUENCE</scope>
    <source>
        <strain evidence="1">ChiSxjej1B13-7958</strain>
    </source>
</reference>
<sequence>MALPAKNGGVENVPYSDFECAVETEDLFLFVYKEQVIVLQKKDLAAEDRRKFCSMLTENITKYAVVSFAEQSRAAE</sequence>
<dbReference type="Proteomes" id="UP000824242">
    <property type="component" value="Unassembled WGS sequence"/>
</dbReference>
<name>A0A9D1AP25_9FIRM</name>
<accession>A0A9D1AP25</accession>
<dbReference type="AlphaFoldDB" id="A0A9D1AP25"/>
<proteinExistence type="predicted"/>
<evidence type="ECO:0000313" key="1">
    <source>
        <dbReference type="EMBL" id="HIR47647.1"/>
    </source>
</evidence>
<organism evidence="1 2">
    <name type="scientific">Candidatus Caccousia avicola</name>
    <dbReference type="NCBI Taxonomy" id="2840721"/>
    <lineage>
        <taxon>Bacteria</taxon>
        <taxon>Bacillati</taxon>
        <taxon>Bacillota</taxon>
        <taxon>Clostridia</taxon>
        <taxon>Eubacteriales</taxon>
        <taxon>Oscillospiraceae</taxon>
        <taxon>Oscillospiraceae incertae sedis</taxon>
        <taxon>Candidatus Caccousia</taxon>
    </lineage>
</organism>
<comment type="caution">
    <text evidence="1">The sequence shown here is derived from an EMBL/GenBank/DDBJ whole genome shotgun (WGS) entry which is preliminary data.</text>
</comment>